<dbReference type="Gene3D" id="2.40.160.200">
    <property type="entry name" value="LURP1-related"/>
    <property type="match status" value="1"/>
</dbReference>
<protein>
    <submittedName>
        <fullName evidence="2">Uncharacterized protein</fullName>
    </submittedName>
</protein>
<dbReference type="EMBL" id="JAUHHV010000009">
    <property type="protein sequence ID" value="KAK1411966.1"/>
    <property type="molecule type" value="Genomic_DNA"/>
</dbReference>
<comment type="caution">
    <text evidence="2">The sequence shown here is derived from an EMBL/GenBank/DDBJ whole genome shotgun (WGS) entry which is preliminary data.</text>
</comment>
<evidence type="ECO:0000256" key="1">
    <source>
        <dbReference type="ARBA" id="ARBA00005437"/>
    </source>
</evidence>
<dbReference type="PANTHER" id="PTHR31087">
    <property type="match status" value="1"/>
</dbReference>
<dbReference type="Proteomes" id="UP001229421">
    <property type="component" value="Unassembled WGS sequence"/>
</dbReference>
<dbReference type="InterPro" id="IPR007612">
    <property type="entry name" value="LOR"/>
</dbReference>
<gene>
    <name evidence="2" type="ORF">QVD17_32855</name>
</gene>
<dbReference type="InterPro" id="IPR025659">
    <property type="entry name" value="Tubby-like_C"/>
</dbReference>
<dbReference type="SUPFAM" id="SSF54518">
    <property type="entry name" value="Tubby C-terminal domain-like"/>
    <property type="match status" value="1"/>
</dbReference>
<evidence type="ECO:0000313" key="3">
    <source>
        <dbReference type="Proteomes" id="UP001229421"/>
    </source>
</evidence>
<dbReference type="PANTHER" id="PTHR31087:SF85">
    <property type="entry name" value="PROTEIN LURP-ONE-RELATED 7"/>
    <property type="match status" value="1"/>
</dbReference>
<proteinExistence type="inferred from homology"/>
<reference evidence="2" key="1">
    <citation type="journal article" date="2023" name="bioRxiv">
        <title>Improved chromosome-level genome assembly for marigold (Tagetes erecta).</title>
        <authorList>
            <person name="Jiang F."/>
            <person name="Yuan L."/>
            <person name="Wang S."/>
            <person name="Wang H."/>
            <person name="Xu D."/>
            <person name="Wang A."/>
            <person name="Fan W."/>
        </authorList>
    </citation>
    <scope>NUCLEOTIDE SEQUENCE</scope>
    <source>
        <strain evidence="2">WSJ</strain>
        <tissue evidence="2">Leaf</tissue>
    </source>
</reference>
<sequence>MVKSLNFWCNDGSFSLTDTKQNLIIFKIIPVDSVAHRKLKLYNKDGTELLTLQELNGTTHGRWEARGPEQELLYSVCRHHMIQNKLNIDLRVLMKQSRWKCKADIEYRVKGSASSSSFIVYEGDSSTEVAQVNSDASNENKYLVKLVDPYNKQGKKDYDEYLMKIVFSIAVIVDVAGSRSRTRVIAGKVFGGAAKLVTGVALVGGSLLGIDIQG</sequence>
<dbReference type="AlphaFoldDB" id="A0AAD8JYT9"/>
<comment type="similarity">
    <text evidence="1">Belongs to the LOR family.</text>
</comment>
<keyword evidence="3" id="KW-1185">Reference proteome</keyword>
<dbReference type="Pfam" id="PF04525">
    <property type="entry name" value="LOR"/>
    <property type="match status" value="1"/>
</dbReference>
<evidence type="ECO:0000313" key="2">
    <source>
        <dbReference type="EMBL" id="KAK1411966.1"/>
    </source>
</evidence>
<organism evidence="2 3">
    <name type="scientific">Tagetes erecta</name>
    <name type="common">African marigold</name>
    <dbReference type="NCBI Taxonomy" id="13708"/>
    <lineage>
        <taxon>Eukaryota</taxon>
        <taxon>Viridiplantae</taxon>
        <taxon>Streptophyta</taxon>
        <taxon>Embryophyta</taxon>
        <taxon>Tracheophyta</taxon>
        <taxon>Spermatophyta</taxon>
        <taxon>Magnoliopsida</taxon>
        <taxon>eudicotyledons</taxon>
        <taxon>Gunneridae</taxon>
        <taxon>Pentapetalae</taxon>
        <taxon>asterids</taxon>
        <taxon>campanulids</taxon>
        <taxon>Asterales</taxon>
        <taxon>Asteraceae</taxon>
        <taxon>Asteroideae</taxon>
        <taxon>Heliantheae alliance</taxon>
        <taxon>Tageteae</taxon>
        <taxon>Tagetes</taxon>
    </lineage>
</organism>
<accession>A0AAD8JYT9</accession>
<dbReference type="InterPro" id="IPR038595">
    <property type="entry name" value="LOR_sf"/>
</dbReference>
<name>A0AAD8JYT9_TARER</name>